<reference evidence="1 2" key="1">
    <citation type="submission" date="2014-11" db="EMBL/GenBank/DDBJ databases">
        <authorList>
            <person name="Zhu J."/>
            <person name="Qi W."/>
            <person name="Song R."/>
        </authorList>
    </citation>
    <scope>NUCLEOTIDE SEQUENCE [LARGE SCALE GENOMIC DNA]</scope>
</reference>
<gene>
    <name evidence="1" type="ORF">Vbra_6581</name>
</gene>
<dbReference type="InParanoid" id="A0A0G4H501"/>
<keyword evidence="2" id="KW-1185">Reference proteome</keyword>
<evidence type="ECO:0000313" key="2">
    <source>
        <dbReference type="Proteomes" id="UP000041254"/>
    </source>
</evidence>
<accession>A0A0G4H501</accession>
<dbReference type="VEuPathDB" id="CryptoDB:Vbra_6581"/>
<name>A0A0G4H501_VITBC</name>
<evidence type="ECO:0000313" key="1">
    <source>
        <dbReference type="EMBL" id="CEM38638.1"/>
    </source>
</evidence>
<dbReference type="EMBL" id="CDMY01000990">
    <property type="protein sequence ID" value="CEM38638.1"/>
    <property type="molecule type" value="Genomic_DNA"/>
</dbReference>
<dbReference type="PhylomeDB" id="A0A0G4H501"/>
<dbReference type="AlphaFoldDB" id="A0A0G4H501"/>
<proteinExistence type="predicted"/>
<organism evidence="1 2">
    <name type="scientific">Vitrella brassicaformis (strain CCMP3155)</name>
    <dbReference type="NCBI Taxonomy" id="1169540"/>
    <lineage>
        <taxon>Eukaryota</taxon>
        <taxon>Sar</taxon>
        <taxon>Alveolata</taxon>
        <taxon>Colpodellida</taxon>
        <taxon>Vitrellaceae</taxon>
        <taxon>Vitrella</taxon>
    </lineage>
</organism>
<sequence length="106" mass="12600">MVVDPIVRFLHKLESELRQSRDSINQWAIAGLLLVVAREMRYSIAPDRDIMWHKNRQKHFLFPILQRQSSIQADWVAAYTQLEVASIYEGDRDFSKCRLWLVTARR</sequence>
<dbReference type="Proteomes" id="UP000041254">
    <property type="component" value="Unassembled WGS sequence"/>
</dbReference>
<protein>
    <submittedName>
        <fullName evidence="1">Uncharacterized protein</fullName>
    </submittedName>
</protein>